<evidence type="ECO:0000313" key="3">
    <source>
        <dbReference type="Proteomes" id="UP000193570"/>
    </source>
</evidence>
<gene>
    <name evidence="2" type="ORF">ROJ8625_03169</name>
</gene>
<accession>A0A1X6ZVC6</accession>
<sequence length="229" mass="24513">MANEAQRRGHGLHPRAEMAEVVTHERPELLVLCGIAGILGSLGPVLTIVWAASVNQHDFVADTISDLARGPKAWIMDTGFYVHAAGLLGLSIAAAHAHLGRVGWSLGIFCLALLALNVTLLGIWDEFGATADSEGLSVHTKLSFGLGPLFLAGPLLMSQGARGIRNLYGNLFIASSVLWLAFAAAFKLSPNGYDGLFEKVAVVFTMLWTVPLGMMFTARGLERRHRLIG</sequence>
<feature type="transmembrane region" description="Helical" evidence="1">
    <location>
        <begin position="29"/>
        <end position="53"/>
    </location>
</feature>
<keyword evidence="1" id="KW-0472">Membrane</keyword>
<dbReference type="Proteomes" id="UP000193570">
    <property type="component" value="Unassembled WGS sequence"/>
</dbReference>
<name>A0A1X6ZVC6_9RHOB</name>
<organism evidence="2 3">
    <name type="scientific">Roseivivax jejudonensis</name>
    <dbReference type="NCBI Taxonomy" id="1529041"/>
    <lineage>
        <taxon>Bacteria</taxon>
        <taxon>Pseudomonadati</taxon>
        <taxon>Pseudomonadota</taxon>
        <taxon>Alphaproteobacteria</taxon>
        <taxon>Rhodobacterales</taxon>
        <taxon>Roseobacteraceae</taxon>
        <taxon>Roseivivax</taxon>
    </lineage>
</organism>
<dbReference type="EMBL" id="FWFK01000006">
    <property type="protein sequence ID" value="SLN62873.1"/>
    <property type="molecule type" value="Genomic_DNA"/>
</dbReference>
<feature type="transmembrane region" description="Helical" evidence="1">
    <location>
        <begin position="73"/>
        <end position="95"/>
    </location>
</feature>
<feature type="transmembrane region" description="Helical" evidence="1">
    <location>
        <begin position="136"/>
        <end position="156"/>
    </location>
</feature>
<feature type="transmembrane region" description="Helical" evidence="1">
    <location>
        <begin position="168"/>
        <end position="188"/>
    </location>
</feature>
<keyword evidence="3" id="KW-1185">Reference proteome</keyword>
<reference evidence="2 3" key="1">
    <citation type="submission" date="2017-03" db="EMBL/GenBank/DDBJ databases">
        <authorList>
            <person name="Afonso C.L."/>
            <person name="Miller P.J."/>
            <person name="Scott M.A."/>
            <person name="Spackman E."/>
            <person name="Goraichik I."/>
            <person name="Dimitrov K.M."/>
            <person name="Suarez D.L."/>
            <person name="Swayne D.E."/>
        </authorList>
    </citation>
    <scope>NUCLEOTIDE SEQUENCE [LARGE SCALE GENOMIC DNA]</scope>
    <source>
        <strain evidence="2 3">CECT 8625</strain>
    </source>
</reference>
<dbReference type="Pfam" id="PF06197">
    <property type="entry name" value="DUF998"/>
    <property type="match status" value="1"/>
</dbReference>
<feature type="transmembrane region" description="Helical" evidence="1">
    <location>
        <begin position="102"/>
        <end position="124"/>
    </location>
</feature>
<dbReference type="OrthoDB" id="7839740at2"/>
<evidence type="ECO:0000313" key="2">
    <source>
        <dbReference type="EMBL" id="SLN62873.1"/>
    </source>
</evidence>
<proteinExistence type="predicted"/>
<dbReference type="InterPro" id="IPR009339">
    <property type="entry name" value="DUF998"/>
</dbReference>
<protein>
    <recommendedName>
        <fullName evidence="4">DUF998 domain-containing protein</fullName>
    </recommendedName>
</protein>
<keyword evidence="1" id="KW-0812">Transmembrane</keyword>
<evidence type="ECO:0000256" key="1">
    <source>
        <dbReference type="SAM" id="Phobius"/>
    </source>
</evidence>
<evidence type="ECO:0008006" key="4">
    <source>
        <dbReference type="Google" id="ProtNLM"/>
    </source>
</evidence>
<feature type="transmembrane region" description="Helical" evidence="1">
    <location>
        <begin position="200"/>
        <end position="218"/>
    </location>
</feature>
<dbReference type="AlphaFoldDB" id="A0A1X6ZVC6"/>
<keyword evidence="1" id="KW-1133">Transmembrane helix</keyword>
<dbReference type="RefSeq" id="WP_085792861.1">
    <property type="nucleotide sequence ID" value="NZ_FWFK01000006.1"/>
</dbReference>